<evidence type="ECO:0000256" key="5">
    <source>
        <dbReference type="ARBA" id="ARBA00023098"/>
    </source>
</evidence>
<dbReference type="RefSeq" id="WP_110813070.1">
    <property type="nucleotide sequence ID" value="NZ_QJTE01000001.1"/>
</dbReference>
<evidence type="ECO:0000256" key="2">
    <source>
        <dbReference type="ARBA" id="ARBA00022679"/>
    </source>
</evidence>
<dbReference type="PANTHER" id="PTHR23063:SF52">
    <property type="entry name" value="LYSOPHOSPHATIDYLCHOLINE ACYLTRANSFERASE"/>
    <property type="match status" value="1"/>
</dbReference>
<keyword evidence="12" id="KW-1185">Reference proteome</keyword>
<evidence type="ECO:0000313" key="12">
    <source>
        <dbReference type="Proteomes" id="UP000248311"/>
    </source>
</evidence>
<protein>
    <submittedName>
        <fullName evidence="11">Lyso-ornithine lipid acyltransferase</fullName>
    </submittedName>
</protein>
<evidence type="ECO:0000256" key="8">
    <source>
        <dbReference type="SAM" id="MobiDB-lite"/>
    </source>
</evidence>
<keyword evidence="3 9" id="KW-0812">Transmembrane</keyword>
<evidence type="ECO:0000256" key="1">
    <source>
        <dbReference type="ARBA" id="ARBA00004370"/>
    </source>
</evidence>
<keyword evidence="5" id="KW-0443">Lipid metabolism</keyword>
<dbReference type="GO" id="GO:0016746">
    <property type="term" value="F:acyltransferase activity"/>
    <property type="evidence" value="ECO:0007669"/>
    <property type="project" value="UniProtKB-KW"/>
</dbReference>
<evidence type="ECO:0000259" key="10">
    <source>
        <dbReference type="SMART" id="SM00563"/>
    </source>
</evidence>
<organism evidence="11 12">
    <name type="scientific">Pseudoroseicyclus aestuarii</name>
    <dbReference type="NCBI Taxonomy" id="1795041"/>
    <lineage>
        <taxon>Bacteria</taxon>
        <taxon>Pseudomonadati</taxon>
        <taxon>Pseudomonadota</taxon>
        <taxon>Alphaproteobacteria</taxon>
        <taxon>Rhodobacterales</taxon>
        <taxon>Paracoccaceae</taxon>
        <taxon>Pseudoroseicyclus</taxon>
    </lineage>
</organism>
<feature type="transmembrane region" description="Helical" evidence="9">
    <location>
        <begin position="38"/>
        <end position="58"/>
    </location>
</feature>
<feature type="region of interest" description="Disordered" evidence="8">
    <location>
        <begin position="1"/>
        <end position="23"/>
    </location>
</feature>
<evidence type="ECO:0000256" key="6">
    <source>
        <dbReference type="ARBA" id="ARBA00023136"/>
    </source>
</evidence>
<proteinExistence type="predicted"/>
<dbReference type="EMBL" id="QJTE01000001">
    <property type="protein sequence ID" value="PYE86074.1"/>
    <property type="molecule type" value="Genomic_DNA"/>
</dbReference>
<dbReference type="OrthoDB" id="9806880at2"/>
<dbReference type="PANTHER" id="PTHR23063">
    <property type="entry name" value="PHOSPHOLIPID ACYLTRANSFERASE"/>
    <property type="match status" value="1"/>
</dbReference>
<keyword evidence="2 11" id="KW-0808">Transferase</keyword>
<dbReference type="SMART" id="SM00563">
    <property type="entry name" value="PlsC"/>
    <property type="match status" value="1"/>
</dbReference>
<keyword evidence="7 11" id="KW-0012">Acyltransferase</keyword>
<dbReference type="AlphaFoldDB" id="A0A318T6J8"/>
<name>A0A318T6J8_9RHOB</name>
<evidence type="ECO:0000256" key="3">
    <source>
        <dbReference type="ARBA" id="ARBA00022692"/>
    </source>
</evidence>
<dbReference type="GO" id="GO:0016020">
    <property type="term" value="C:membrane"/>
    <property type="evidence" value="ECO:0007669"/>
    <property type="project" value="UniProtKB-SubCell"/>
</dbReference>
<sequence>MTERPVTVQQAGPTWQGPPPPEGAAPGLAGWLRALRRGVPLALLMVTGLVLTLLLRPAERLIWGLRRPVTPWITRAVCRGSLWLLGLPLRVEGQPMRQGGAIVANHSSWLDILVLNAPARVYFVSKEEVASWPGIGWLARATGTLFIRRDRREASAQVALLGARLRAGHRLVLFPEGTSTDGRRVLPFKPTLLAAFAAPGVETLWLQPASLAYHAPEGSDPRFYGWWGEMNFGAHLLQVLAQKRQGRVVLRYHPPQRAGDAPNRKVLARALEEAVRSGLPLAETDQVSAS</sequence>
<dbReference type="SUPFAM" id="SSF69593">
    <property type="entry name" value="Glycerol-3-phosphate (1)-acyltransferase"/>
    <property type="match status" value="1"/>
</dbReference>
<reference evidence="11 12" key="1">
    <citation type="submission" date="2018-06" db="EMBL/GenBank/DDBJ databases">
        <title>Genomic Encyclopedia of Type Strains, Phase III (KMG-III): the genomes of soil and plant-associated and newly described type strains.</title>
        <authorList>
            <person name="Whitman W."/>
        </authorList>
    </citation>
    <scope>NUCLEOTIDE SEQUENCE [LARGE SCALE GENOMIC DNA]</scope>
    <source>
        <strain evidence="11 12">CECT 9025</strain>
    </source>
</reference>
<comment type="subcellular location">
    <subcellularLocation>
        <location evidence="1">Membrane</location>
    </subcellularLocation>
</comment>
<keyword evidence="4 9" id="KW-1133">Transmembrane helix</keyword>
<evidence type="ECO:0000256" key="4">
    <source>
        <dbReference type="ARBA" id="ARBA00022989"/>
    </source>
</evidence>
<evidence type="ECO:0000256" key="7">
    <source>
        <dbReference type="ARBA" id="ARBA00023315"/>
    </source>
</evidence>
<gene>
    <name evidence="11" type="ORF">DFP88_101749</name>
</gene>
<dbReference type="Pfam" id="PF01553">
    <property type="entry name" value="Acyltransferase"/>
    <property type="match status" value="1"/>
</dbReference>
<dbReference type="InterPro" id="IPR002123">
    <property type="entry name" value="Plipid/glycerol_acylTrfase"/>
</dbReference>
<accession>A0A318T6J8</accession>
<feature type="domain" description="Phospholipid/glycerol acyltransferase" evidence="10">
    <location>
        <begin position="100"/>
        <end position="214"/>
    </location>
</feature>
<evidence type="ECO:0000313" key="11">
    <source>
        <dbReference type="EMBL" id="PYE86074.1"/>
    </source>
</evidence>
<evidence type="ECO:0000256" key="9">
    <source>
        <dbReference type="SAM" id="Phobius"/>
    </source>
</evidence>
<keyword evidence="6 9" id="KW-0472">Membrane</keyword>
<dbReference type="Proteomes" id="UP000248311">
    <property type="component" value="Unassembled WGS sequence"/>
</dbReference>
<dbReference type="CDD" id="cd07989">
    <property type="entry name" value="LPLAT_AGPAT-like"/>
    <property type="match status" value="1"/>
</dbReference>
<comment type="caution">
    <text evidence="11">The sequence shown here is derived from an EMBL/GenBank/DDBJ whole genome shotgun (WGS) entry which is preliminary data.</text>
</comment>
<dbReference type="GO" id="GO:0006629">
    <property type="term" value="P:lipid metabolic process"/>
    <property type="evidence" value="ECO:0007669"/>
    <property type="project" value="UniProtKB-KW"/>
</dbReference>